<comment type="caution">
    <text evidence="5">The sequence shown here is derived from an EMBL/GenBank/DDBJ whole genome shotgun (WGS) entry which is preliminary data.</text>
</comment>
<keyword evidence="3" id="KW-0862">Zinc</keyword>
<keyword evidence="6" id="KW-1185">Reference proteome</keyword>
<dbReference type="Pfam" id="PF00107">
    <property type="entry name" value="ADH_zinc_N"/>
    <property type="match status" value="1"/>
</dbReference>
<comment type="cofactor">
    <cofactor evidence="1">
        <name>Zn(2+)</name>
        <dbReference type="ChEBI" id="CHEBI:29105"/>
    </cofactor>
</comment>
<proteinExistence type="predicted"/>
<gene>
    <name evidence="5" type="ORF">ACFFMS_04785</name>
</gene>
<evidence type="ECO:0000256" key="3">
    <source>
        <dbReference type="ARBA" id="ARBA00022833"/>
    </source>
</evidence>
<reference evidence="5 6" key="1">
    <citation type="submission" date="2024-09" db="EMBL/GenBank/DDBJ databases">
        <authorList>
            <person name="Sun Q."/>
            <person name="Mori K."/>
        </authorList>
    </citation>
    <scope>NUCLEOTIDE SEQUENCE [LARGE SCALE GENOMIC DNA]</scope>
    <source>
        <strain evidence="5 6">JCM 11201</strain>
    </source>
</reference>
<feature type="domain" description="Alcohol dehydrogenase-like C-terminal" evidence="4">
    <location>
        <begin position="4"/>
        <end position="70"/>
    </location>
</feature>
<accession>A0ABV5WB90</accession>
<dbReference type="Gene3D" id="3.40.50.720">
    <property type="entry name" value="NAD(P)-binding Rossmann-like Domain"/>
    <property type="match status" value="1"/>
</dbReference>
<keyword evidence="2" id="KW-0479">Metal-binding</keyword>
<evidence type="ECO:0000256" key="1">
    <source>
        <dbReference type="ARBA" id="ARBA00001947"/>
    </source>
</evidence>
<dbReference type="InterPro" id="IPR036291">
    <property type="entry name" value="NAD(P)-bd_dom_sf"/>
</dbReference>
<dbReference type="PANTHER" id="PTHR42813">
    <property type="entry name" value="ZINC-TYPE ALCOHOL DEHYDROGENASE-LIKE"/>
    <property type="match status" value="1"/>
</dbReference>
<dbReference type="InterPro" id="IPR013149">
    <property type="entry name" value="ADH-like_C"/>
</dbReference>
<name>A0ABV5WB90_9BACI</name>
<protein>
    <submittedName>
        <fullName evidence="5">Zinc-binding dehydrogenase</fullName>
    </submittedName>
</protein>
<organism evidence="5 6">
    <name type="scientific">Ectobacillus funiculus</name>
    <dbReference type="NCBI Taxonomy" id="137993"/>
    <lineage>
        <taxon>Bacteria</taxon>
        <taxon>Bacillati</taxon>
        <taxon>Bacillota</taxon>
        <taxon>Bacilli</taxon>
        <taxon>Bacillales</taxon>
        <taxon>Bacillaceae</taxon>
        <taxon>Ectobacillus</taxon>
    </lineage>
</organism>
<evidence type="ECO:0000256" key="2">
    <source>
        <dbReference type="ARBA" id="ARBA00022723"/>
    </source>
</evidence>
<dbReference type="SUPFAM" id="SSF51735">
    <property type="entry name" value="NAD(P)-binding Rossmann-fold domains"/>
    <property type="match status" value="1"/>
</dbReference>
<dbReference type="RefSeq" id="WP_379948156.1">
    <property type="nucleotide sequence ID" value="NZ_JBHMAF010000017.1"/>
</dbReference>
<evidence type="ECO:0000259" key="4">
    <source>
        <dbReference type="Pfam" id="PF00107"/>
    </source>
</evidence>
<dbReference type="EMBL" id="JBHMAF010000017">
    <property type="protein sequence ID" value="MFB9757860.1"/>
    <property type="molecule type" value="Genomic_DNA"/>
</dbReference>
<dbReference type="PANTHER" id="PTHR42813:SF2">
    <property type="entry name" value="DEHYDROGENASE, ZINC-CONTAINING, PUTATIVE (AFU_ORTHOLOGUE AFUA_2G02810)-RELATED"/>
    <property type="match status" value="1"/>
</dbReference>
<sequence length="192" mass="20961">MLSVGILSLDLLCTQGAKRVIAVDYIDYRLKHAKRTNKVETVNFEEEENVGEYLRDMTDGGADVVIDCSGMSGKMTPLEFLATGLKLQGGAMGGIVIATQAVRKAGTIQITGVYGGRYNAFPLGDIFQRNVNLRTGQAPVIPYMPHLYNLITEGKVDIGDVVTHILPLSEAKHGYEVFDTRTDDCIKVVLKP</sequence>
<evidence type="ECO:0000313" key="6">
    <source>
        <dbReference type="Proteomes" id="UP001589609"/>
    </source>
</evidence>
<dbReference type="Proteomes" id="UP001589609">
    <property type="component" value="Unassembled WGS sequence"/>
</dbReference>
<dbReference type="Gene3D" id="3.90.180.10">
    <property type="entry name" value="Medium-chain alcohol dehydrogenases, catalytic domain"/>
    <property type="match status" value="1"/>
</dbReference>
<evidence type="ECO:0000313" key="5">
    <source>
        <dbReference type="EMBL" id="MFB9757860.1"/>
    </source>
</evidence>